<accession>A0ABD1CN03</accession>
<sequence length="208" mass="23746">MAASSLDTQLLQAIKGQNYSVIEHLLTEGADPNFQFDEPEGGKCSLLHIAVELSDAKSVSILLKYDATFVKRDNDGETPWDMAKRVEGSEVYKEFIAYFEAKNVKREQEANRDGYSYKRRPGTASIAGQLYESKLMALVLLRLKECNCKFWLGSNVDGIGHFDDLVIRYYCDDLQEDIIVFVQAKHRDDPEKKKITLEQILDKKVERV</sequence>
<dbReference type="SUPFAM" id="SSF48403">
    <property type="entry name" value="Ankyrin repeat"/>
    <property type="match status" value="1"/>
</dbReference>
<organism evidence="1 2">
    <name type="scientific">Culex pipiens pipiens</name>
    <name type="common">Northern house mosquito</name>
    <dbReference type="NCBI Taxonomy" id="38569"/>
    <lineage>
        <taxon>Eukaryota</taxon>
        <taxon>Metazoa</taxon>
        <taxon>Ecdysozoa</taxon>
        <taxon>Arthropoda</taxon>
        <taxon>Hexapoda</taxon>
        <taxon>Insecta</taxon>
        <taxon>Pterygota</taxon>
        <taxon>Neoptera</taxon>
        <taxon>Endopterygota</taxon>
        <taxon>Diptera</taxon>
        <taxon>Nematocera</taxon>
        <taxon>Culicoidea</taxon>
        <taxon>Culicidae</taxon>
        <taxon>Culicinae</taxon>
        <taxon>Culicini</taxon>
        <taxon>Culex</taxon>
        <taxon>Culex</taxon>
    </lineage>
</organism>
<evidence type="ECO:0000313" key="2">
    <source>
        <dbReference type="Proteomes" id="UP001562425"/>
    </source>
</evidence>
<dbReference type="InterPro" id="IPR002110">
    <property type="entry name" value="Ankyrin_rpt"/>
</dbReference>
<dbReference type="AlphaFoldDB" id="A0ABD1CN03"/>
<comment type="caution">
    <text evidence="1">The sequence shown here is derived from an EMBL/GenBank/DDBJ whole genome shotgun (WGS) entry which is preliminary data.</text>
</comment>
<reference evidence="1 2" key="1">
    <citation type="submission" date="2024-05" db="EMBL/GenBank/DDBJ databases">
        <title>Culex pipiens pipiens assembly and annotation.</title>
        <authorList>
            <person name="Alout H."/>
            <person name="Durand T."/>
        </authorList>
    </citation>
    <scope>NUCLEOTIDE SEQUENCE [LARGE SCALE GENOMIC DNA]</scope>
    <source>
        <strain evidence="1">HA-2024</strain>
        <tissue evidence="1">Whole body</tissue>
    </source>
</reference>
<dbReference type="Proteomes" id="UP001562425">
    <property type="component" value="Unassembled WGS sequence"/>
</dbReference>
<evidence type="ECO:0000313" key="1">
    <source>
        <dbReference type="EMBL" id="KAL1377738.1"/>
    </source>
</evidence>
<protein>
    <submittedName>
        <fullName evidence="1">Uncharacterized protein</fullName>
    </submittedName>
</protein>
<keyword evidence="2" id="KW-1185">Reference proteome</keyword>
<dbReference type="InterPro" id="IPR036770">
    <property type="entry name" value="Ankyrin_rpt-contain_sf"/>
</dbReference>
<dbReference type="Gene3D" id="1.25.40.20">
    <property type="entry name" value="Ankyrin repeat-containing domain"/>
    <property type="match status" value="1"/>
</dbReference>
<proteinExistence type="predicted"/>
<name>A0ABD1CN03_CULPP</name>
<dbReference type="Pfam" id="PF12796">
    <property type="entry name" value="Ank_2"/>
    <property type="match status" value="1"/>
</dbReference>
<dbReference type="SMART" id="SM00248">
    <property type="entry name" value="ANK"/>
    <property type="match status" value="2"/>
</dbReference>
<gene>
    <name evidence="1" type="ORF">pipiens_016055</name>
</gene>
<dbReference type="EMBL" id="JBEHCU010010779">
    <property type="protein sequence ID" value="KAL1377738.1"/>
    <property type="molecule type" value="Genomic_DNA"/>
</dbReference>